<evidence type="ECO:0000256" key="1">
    <source>
        <dbReference type="ARBA" id="ARBA00011028"/>
    </source>
</evidence>
<dbReference type="EMBL" id="CP155620">
    <property type="protein sequence ID" value="XBJ28970.1"/>
    <property type="molecule type" value="Genomic_DNA"/>
</dbReference>
<name>A0AAU7E4Y1_9BACT</name>
<dbReference type="PANTHER" id="PTHR42953:SF3">
    <property type="entry name" value="HIGH-AFFINITY ZINC UPTAKE SYSTEM PROTEIN ZNUA"/>
    <property type="match status" value="1"/>
</dbReference>
<dbReference type="RefSeq" id="WP_348518413.1">
    <property type="nucleotide sequence ID" value="NZ_CP155620.1"/>
</dbReference>
<dbReference type="SUPFAM" id="SSF53807">
    <property type="entry name" value="Helical backbone' metal receptor"/>
    <property type="match status" value="1"/>
</dbReference>
<protein>
    <submittedName>
        <fullName evidence="4">Zinc ABC transporter substrate-binding protein</fullName>
    </submittedName>
</protein>
<evidence type="ECO:0000256" key="2">
    <source>
        <dbReference type="ARBA" id="ARBA00022448"/>
    </source>
</evidence>
<dbReference type="GO" id="GO:0046872">
    <property type="term" value="F:metal ion binding"/>
    <property type="evidence" value="ECO:0007669"/>
    <property type="project" value="InterPro"/>
</dbReference>
<dbReference type="InterPro" id="IPR006127">
    <property type="entry name" value="ZnuA-like"/>
</dbReference>
<dbReference type="Pfam" id="PF01297">
    <property type="entry name" value="ZnuA"/>
    <property type="match status" value="1"/>
</dbReference>
<evidence type="ECO:0000313" key="4">
    <source>
        <dbReference type="EMBL" id="XBJ28970.1"/>
    </source>
</evidence>
<organism evidence="4">
    <name type="scientific">Campylobacter sp. CCS1377</name>
    <dbReference type="NCBI Taxonomy" id="3158229"/>
    <lineage>
        <taxon>Bacteria</taxon>
        <taxon>Pseudomonadati</taxon>
        <taxon>Campylobacterota</taxon>
        <taxon>Epsilonproteobacteria</taxon>
        <taxon>Campylobacterales</taxon>
        <taxon>Campylobacteraceae</taxon>
        <taxon>Campylobacter</taxon>
    </lineage>
</organism>
<evidence type="ECO:0000256" key="3">
    <source>
        <dbReference type="ARBA" id="ARBA00022729"/>
    </source>
</evidence>
<dbReference type="InterPro" id="IPR050492">
    <property type="entry name" value="Bact_metal-bind_prot9"/>
</dbReference>
<proteinExistence type="inferred from homology"/>
<dbReference type="PANTHER" id="PTHR42953">
    <property type="entry name" value="HIGH-AFFINITY ZINC UPTAKE SYSTEM PROTEIN ZNUA-RELATED"/>
    <property type="match status" value="1"/>
</dbReference>
<keyword evidence="2" id="KW-0813">Transport</keyword>
<dbReference type="GO" id="GO:0030001">
    <property type="term" value="P:metal ion transport"/>
    <property type="evidence" value="ECO:0007669"/>
    <property type="project" value="InterPro"/>
</dbReference>
<gene>
    <name evidence="4" type="ORF">AAH949_07750</name>
</gene>
<comment type="similarity">
    <text evidence="1">Belongs to the bacterial solute-binding protein 9 family.</text>
</comment>
<dbReference type="Gene3D" id="3.40.50.1980">
    <property type="entry name" value="Nitrogenase molybdenum iron protein domain"/>
    <property type="match status" value="2"/>
</dbReference>
<sequence length="279" mass="32232">MKKFILLCFFTTYIFAKPIISVSILPLEYFVQKIAGTSVEIHTLLPDNADEHTFEPKPQSLLTLEKSKIYFTIGLEFERPMLNKFQSLFKQTKIINLNDNIPLIEKKHSHAHEGHELHSKDPHTWLDPILVKSQAKTIAKALIEQFPQNKKMYEENLTLFEKELDSINETIKTKLQDIKHNNFIVYHPSWSYFAKRYNLTQIPVEVDGKEPKPKALMNLIQIAKEKNIKVIFVQAGFAQNASALLAKELNANVVQINHLSKDWQNELLKSVNALENSLK</sequence>
<accession>A0AAU7E4Y1</accession>
<dbReference type="AlphaFoldDB" id="A0AAU7E4Y1"/>
<reference evidence="4" key="1">
    <citation type="submission" date="2024-05" db="EMBL/GenBank/DDBJ databases">
        <title>Campylobacter coli isolated from environmental waters in Slovenia.</title>
        <authorList>
            <person name="Zautner A.E."/>
            <person name="Bunk B."/>
            <person name="Riedel T."/>
            <person name="Sproeer C."/>
        </authorList>
    </citation>
    <scope>NUCLEOTIDE SEQUENCE</scope>
    <source>
        <strain evidence="4">CCS1377</strain>
    </source>
</reference>
<keyword evidence="3" id="KW-0732">Signal</keyword>